<gene>
    <name evidence="2" type="ORF">AU210_012391</name>
</gene>
<evidence type="ECO:0000313" key="2">
    <source>
        <dbReference type="EMBL" id="PCD25957.1"/>
    </source>
</evidence>
<sequence>MQLSIITLGLMAASGAHAALHKAAACVSNRVSSPVGGTPFSPSNNWQTTYEVLAGATQCACNMYKQRNTGSEIWDTCPDCTFDGTICNSAAGQIGGDEFTYYCEKKCGAQGAEADSWFKKSIALLKLDNL</sequence>
<evidence type="ECO:0000256" key="1">
    <source>
        <dbReference type="SAM" id="SignalP"/>
    </source>
</evidence>
<dbReference type="Proteomes" id="UP000219602">
    <property type="component" value="Chromosome 11"/>
</dbReference>
<dbReference type="STRING" id="327505.A0A2H3G5E0"/>
<comment type="caution">
    <text evidence="2">The sequence shown here is derived from an EMBL/GenBank/DDBJ whole genome shotgun (WGS) entry which is preliminary data.</text>
</comment>
<protein>
    <submittedName>
        <fullName evidence="2">Uncharacterized protein</fullName>
    </submittedName>
</protein>
<feature type="signal peptide" evidence="1">
    <location>
        <begin position="1"/>
        <end position="18"/>
    </location>
</feature>
<accession>A0A2H3G5E0</accession>
<reference evidence="2 3" key="2">
    <citation type="journal article" date="2017" name="Sci. Rep.">
        <title>A mobile pathogenicity chromosome in Fusarium oxysporum for infection of multiple cucurbit species.</title>
        <authorList>
            <person name="van Dam P."/>
            <person name="Fokkens L."/>
            <person name="Ayukawa Y."/>
            <person name="van der Gragt M."/>
            <person name="Ter Horst A."/>
            <person name="Brankovics B."/>
            <person name="Houterman P.M."/>
            <person name="Arie T."/>
            <person name="Rep M."/>
        </authorList>
    </citation>
    <scope>NUCLEOTIDE SEQUENCE [LARGE SCALE GENOMIC DNA]</scope>
    <source>
        <strain evidence="2 3">Forc016</strain>
    </source>
</reference>
<keyword evidence="1" id="KW-0732">Signal</keyword>
<dbReference type="AlphaFoldDB" id="A0A2H3G5E0"/>
<reference evidence="2 3" key="1">
    <citation type="journal article" date="2016" name="Environ. Microbiol.">
        <title>Effector profiles distinguish formae speciales of Fusarium oxysporum.</title>
        <authorList>
            <person name="van Dam P."/>
            <person name="Fokkens L."/>
            <person name="Schmidt S.M."/>
            <person name="Linmans J.H."/>
            <person name="Kistler H.C."/>
            <person name="Ma L.J."/>
            <person name="Rep M."/>
        </authorList>
    </citation>
    <scope>NUCLEOTIDE SEQUENCE [LARGE SCALE GENOMIC DNA]</scope>
    <source>
        <strain evidence="2 3">Forc016</strain>
    </source>
</reference>
<proteinExistence type="predicted"/>
<feature type="chain" id="PRO_5013890894" evidence="1">
    <location>
        <begin position="19"/>
        <end position="130"/>
    </location>
</feature>
<evidence type="ECO:0000313" key="3">
    <source>
        <dbReference type="Proteomes" id="UP000219602"/>
    </source>
</evidence>
<dbReference type="EMBL" id="MABQ02000009">
    <property type="protein sequence ID" value="PCD25957.1"/>
    <property type="molecule type" value="Genomic_DNA"/>
</dbReference>
<name>A0A2H3G5E0_FUSOX</name>
<organism evidence="2 3">
    <name type="scientific">Fusarium oxysporum f. sp. radicis-cucumerinum</name>
    <dbReference type="NCBI Taxonomy" id="327505"/>
    <lineage>
        <taxon>Eukaryota</taxon>
        <taxon>Fungi</taxon>
        <taxon>Dikarya</taxon>
        <taxon>Ascomycota</taxon>
        <taxon>Pezizomycotina</taxon>
        <taxon>Sordariomycetes</taxon>
        <taxon>Hypocreomycetidae</taxon>
        <taxon>Hypocreales</taxon>
        <taxon>Nectriaceae</taxon>
        <taxon>Fusarium</taxon>
        <taxon>Fusarium oxysporum species complex</taxon>
    </lineage>
</organism>